<reference evidence="2" key="2">
    <citation type="submission" date="2019-07" db="EMBL/GenBank/DDBJ databases">
        <authorList>
            <person name="Seetharam A."/>
            <person name="Woodhouse M."/>
            <person name="Cannon E."/>
        </authorList>
    </citation>
    <scope>NUCLEOTIDE SEQUENCE [LARGE SCALE GENOMIC DNA]</scope>
    <source>
        <strain evidence="2">cv. B73</strain>
    </source>
</reference>
<feature type="compositionally biased region" description="Basic and acidic residues" evidence="1">
    <location>
        <begin position="130"/>
        <end position="167"/>
    </location>
</feature>
<feature type="compositionally biased region" description="Low complexity" evidence="1">
    <location>
        <begin position="177"/>
        <end position="186"/>
    </location>
</feature>
<dbReference type="EnsemblPlants" id="Zm00001eb299890_T001">
    <property type="protein sequence ID" value="Zm00001eb299890_P001"/>
    <property type="gene ID" value="Zm00001eb299890"/>
</dbReference>
<reference evidence="2" key="3">
    <citation type="submission" date="2021-05" db="UniProtKB">
        <authorList>
            <consortium name="EnsemblPlants"/>
        </authorList>
    </citation>
    <scope>IDENTIFICATION</scope>
    <source>
        <strain evidence="2">cv. B73</strain>
    </source>
</reference>
<sequence length="368" mass="38438">MTEIYACSVPLARAVCTSSAVRTYVTYHVGDALGGDAGGLGLPGAGARADGQDEEVVDAGRAGELAPVVEHVRDGGGRGVAQRAAAADGADPRGAVHGRDLHHAPGPGRARGGAHVPQPEVVRGALRGVGAREEERRPRRQVVARDQHGPHRVAEREVAERPAEGSRRGGGGGGGWERAAAVRQPQQPEPPRETMAARAAEEERQRVVGAEHGRPAREQQRRQHASRAGPRRHVEEVGQPRGGASGAPPQRGLQPHQRGAGQQPVGRARPAVDGQHAHLARAGGGGGGREEAAAARADGVAAEQELGLQQGEDLVGQAARRRVDVVVLALLAVRRRFFHGCSDPLSLGLRQAGRWGAVCARSPFGRHS</sequence>
<evidence type="ECO:0000313" key="3">
    <source>
        <dbReference type="Proteomes" id="UP000007305"/>
    </source>
</evidence>
<keyword evidence="3" id="KW-1185">Reference proteome</keyword>
<accession>A0A804Q6X7</accession>
<feature type="compositionally biased region" description="Low complexity" evidence="1">
    <location>
        <begin position="120"/>
        <end position="129"/>
    </location>
</feature>
<name>A0A804Q6X7_MAIZE</name>
<organism evidence="2 3">
    <name type="scientific">Zea mays</name>
    <name type="common">Maize</name>
    <dbReference type="NCBI Taxonomy" id="4577"/>
    <lineage>
        <taxon>Eukaryota</taxon>
        <taxon>Viridiplantae</taxon>
        <taxon>Streptophyta</taxon>
        <taxon>Embryophyta</taxon>
        <taxon>Tracheophyta</taxon>
        <taxon>Spermatophyta</taxon>
        <taxon>Magnoliopsida</taxon>
        <taxon>Liliopsida</taxon>
        <taxon>Poales</taxon>
        <taxon>Poaceae</taxon>
        <taxon>PACMAD clade</taxon>
        <taxon>Panicoideae</taxon>
        <taxon>Andropogonodae</taxon>
        <taxon>Andropogoneae</taxon>
        <taxon>Tripsacinae</taxon>
        <taxon>Zea</taxon>
    </lineage>
</organism>
<feature type="compositionally biased region" description="Basic and acidic residues" evidence="1">
    <location>
        <begin position="199"/>
        <end position="221"/>
    </location>
</feature>
<feature type="region of interest" description="Disordered" evidence="1">
    <location>
        <begin position="88"/>
        <end position="298"/>
    </location>
</feature>
<dbReference type="InParanoid" id="A0A804Q6X7"/>
<dbReference type="Gramene" id="Zm00001eb299890_T001">
    <property type="protein sequence ID" value="Zm00001eb299890_P001"/>
    <property type="gene ID" value="Zm00001eb299890"/>
</dbReference>
<feature type="compositionally biased region" description="Basic residues" evidence="1">
    <location>
        <begin position="222"/>
        <end position="231"/>
    </location>
</feature>
<evidence type="ECO:0000256" key="1">
    <source>
        <dbReference type="SAM" id="MobiDB-lite"/>
    </source>
</evidence>
<protein>
    <submittedName>
        <fullName evidence="2">Uncharacterized protein</fullName>
    </submittedName>
</protein>
<proteinExistence type="predicted"/>
<dbReference type="Proteomes" id="UP000007305">
    <property type="component" value="Chromosome 7"/>
</dbReference>
<evidence type="ECO:0000313" key="2">
    <source>
        <dbReference type="EnsemblPlants" id="Zm00001eb299890_P001"/>
    </source>
</evidence>
<reference evidence="3" key="1">
    <citation type="submission" date="2015-12" db="EMBL/GenBank/DDBJ databases">
        <title>Update maize B73 reference genome by single molecule sequencing technologies.</title>
        <authorList>
            <consortium name="Maize Genome Sequencing Project"/>
            <person name="Ware D."/>
        </authorList>
    </citation>
    <scope>NUCLEOTIDE SEQUENCE [LARGE SCALE GENOMIC DNA]</scope>
    <source>
        <strain evidence="3">cv. B73</strain>
    </source>
</reference>
<dbReference type="AlphaFoldDB" id="A0A804Q6X7"/>